<gene>
    <name evidence="6" type="ORF">QO014_004286</name>
</gene>
<protein>
    <submittedName>
        <fullName evidence="6">Mono/diheme cytochrome c family protein</fullName>
    </submittedName>
</protein>
<dbReference type="PROSITE" id="PS51007">
    <property type="entry name" value="CYTC"/>
    <property type="match status" value="1"/>
</dbReference>
<dbReference type="SUPFAM" id="SSF46626">
    <property type="entry name" value="Cytochrome c"/>
    <property type="match status" value="1"/>
</dbReference>
<evidence type="ECO:0000256" key="4">
    <source>
        <dbReference type="PROSITE-ProRule" id="PRU00433"/>
    </source>
</evidence>
<dbReference type="EMBL" id="JAUSVO010000006">
    <property type="protein sequence ID" value="MDQ0439880.1"/>
    <property type="molecule type" value="Genomic_DNA"/>
</dbReference>
<dbReference type="InterPro" id="IPR009056">
    <property type="entry name" value="Cyt_c-like_dom"/>
</dbReference>
<evidence type="ECO:0000256" key="2">
    <source>
        <dbReference type="ARBA" id="ARBA00022723"/>
    </source>
</evidence>
<keyword evidence="2 4" id="KW-0479">Metal-binding</keyword>
<dbReference type="Gene3D" id="1.10.760.10">
    <property type="entry name" value="Cytochrome c-like domain"/>
    <property type="match status" value="1"/>
</dbReference>
<name>A0ABU0HC40_9HYPH</name>
<dbReference type="PANTHER" id="PTHR35008:SF8">
    <property type="entry name" value="ALCOHOL DEHYDROGENASE CYTOCHROME C SUBUNIT"/>
    <property type="match status" value="1"/>
</dbReference>
<reference evidence="6 7" key="1">
    <citation type="submission" date="2023-07" db="EMBL/GenBank/DDBJ databases">
        <title>Genomic Encyclopedia of Type Strains, Phase IV (KMG-IV): sequencing the most valuable type-strain genomes for metagenomic binning, comparative biology and taxonomic classification.</title>
        <authorList>
            <person name="Goeker M."/>
        </authorList>
    </citation>
    <scope>NUCLEOTIDE SEQUENCE [LARGE SCALE GENOMIC DNA]</scope>
    <source>
        <strain evidence="6 7">B6-8</strain>
    </source>
</reference>
<evidence type="ECO:0000256" key="1">
    <source>
        <dbReference type="ARBA" id="ARBA00022617"/>
    </source>
</evidence>
<dbReference type="Pfam" id="PF00034">
    <property type="entry name" value="Cytochrom_C"/>
    <property type="match status" value="1"/>
</dbReference>
<dbReference type="Proteomes" id="UP001241603">
    <property type="component" value="Unassembled WGS sequence"/>
</dbReference>
<sequence length="133" mass="13653">MTAPALADGGRALFNDNCSGCHQIGGIGSPGLAPPLVDPALFSAFGANAPAYVAGVLLGGLSGQIVANGETYTGLAMPSQSWLTDEELAELTNYVLGELNGMDVRMTASALAKMRAKAPSHVDLLTRRHEAAQ</sequence>
<proteinExistence type="predicted"/>
<comment type="caution">
    <text evidence="6">The sequence shown here is derived from an EMBL/GenBank/DDBJ whole genome shotgun (WGS) entry which is preliminary data.</text>
</comment>
<feature type="domain" description="Cytochrome c" evidence="5">
    <location>
        <begin position="5"/>
        <end position="99"/>
    </location>
</feature>
<evidence type="ECO:0000256" key="3">
    <source>
        <dbReference type="ARBA" id="ARBA00023004"/>
    </source>
</evidence>
<dbReference type="InterPro" id="IPR036909">
    <property type="entry name" value="Cyt_c-like_dom_sf"/>
</dbReference>
<evidence type="ECO:0000313" key="6">
    <source>
        <dbReference type="EMBL" id="MDQ0439880.1"/>
    </source>
</evidence>
<dbReference type="InterPro" id="IPR051459">
    <property type="entry name" value="Cytochrome_c-type_DH"/>
</dbReference>
<dbReference type="RefSeq" id="WP_266350762.1">
    <property type="nucleotide sequence ID" value="NZ_JAPKNG010000006.1"/>
</dbReference>
<evidence type="ECO:0000313" key="7">
    <source>
        <dbReference type="Proteomes" id="UP001241603"/>
    </source>
</evidence>
<dbReference type="PANTHER" id="PTHR35008">
    <property type="entry name" value="BLL4482 PROTEIN-RELATED"/>
    <property type="match status" value="1"/>
</dbReference>
<keyword evidence="3 4" id="KW-0408">Iron</keyword>
<keyword evidence="1 4" id="KW-0349">Heme</keyword>
<organism evidence="6 7">
    <name type="scientific">Kaistia dalseonensis</name>
    <dbReference type="NCBI Taxonomy" id="410840"/>
    <lineage>
        <taxon>Bacteria</taxon>
        <taxon>Pseudomonadati</taxon>
        <taxon>Pseudomonadota</taxon>
        <taxon>Alphaproteobacteria</taxon>
        <taxon>Hyphomicrobiales</taxon>
        <taxon>Kaistiaceae</taxon>
        <taxon>Kaistia</taxon>
    </lineage>
</organism>
<evidence type="ECO:0000259" key="5">
    <source>
        <dbReference type="PROSITE" id="PS51007"/>
    </source>
</evidence>
<accession>A0ABU0HC40</accession>
<keyword evidence="7" id="KW-1185">Reference proteome</keyword>